<feature type="transmembrane region" description="Helical" evidence="1">
    <location>
        <begin position="12"/>
        <end position="32"/>
    </location>
</feature>
<dbReference type="Pfam" id="PF11700">
    <property type="entry name" value="ATG22"/>
    <property type="match status" value="1"/>
</dbReference>
<dbReference type="InterPro" id="IPR024671">
    <property type="entry name" value="Atg22-like"/>
</dbReference>
<reference evidence="2 3" key="1">
    <citation type="submission" date="2015-01" db="EMBL/GenBank/DDBJ databases">
        <authorList>
            <person name="Xiang T."/>
            <person name="Song Y."/>
            <person name="Huang L."/>
            <person name="Wang B."/>
            <person name="Wu P."/>
        </authorList>
    </citation>
    <scope>NUCLEOTIDE SEQUENCE [LARGE SCALE GENOMIC DNA]</scope>
    <source>
        <strain evidence="2 3">Cc12</strain>
    </source>
</reference>
<name>A0A0B7HEQ5_9FLAO</name>
<keyword evidence="1" id="KW-0812">Transmembrane</keyword>
<accession>A0A0B7HEQ5</accession>
<keyword evidence="1" id="KW-1133">Transmembrane helix</keyword>
<evidence type="ECO:0000313" key="3">
    <source>
        <dbReference type="Proteomes" id="UP000044026"/>
    </source>
</evidence>
<keyword evidence="1" id="KW-0472">Membrane</keyword>
<sequence length="64" mass="7126">MNFLEFLLKNTAVVTFTTALAFLLVAVLSPILSGIADYLGNKKHLCVSFAYWGHFLVLVYIGFL</sequence>
<gene>
    <name evidence="2" type="ORF">CCAN12_660035</name>
</gene>
<protein>
    <submittedName>
        <fullName evidence="2">Uncharacterized protein</fullName>
    </submittedName>
</protein>
<dbReference type="Proteomes" id="UP000044026">
    <property type="component" value="Unassembled WGS sequence"/>
</dbReference>
<evidence type="ECO:0000256" key="1">
    <source>
        <dbReference type="SAM" id="Phobius"/>
    </source>
</evidence>
<feature type="transmembrane region" description="Helical" evidence="1">
    <location>
        <begin position="44"/>
        <end position="63"/>
    </location>
</feature>
<organism evidence="2 3">
    <name type="scientific">Capnocytophaga canimorsus</name>
    <dbReference type="NCBI Taxonomy" id="28188"/>
    <lineage>
        <taxon>Bacteria</taxon>
        <taxon>Pseudomonadati</taxon>
        <taxon>Bacteroidota</taxon>
        <taxon>Flavobacteriia</taxon>
        <taxon>Flavobacteriales</taxon>
        <taxon>Flavobacteriaceae</taxon>
        <taxon>Capnocytophaga</taxon>
    </lineage>
</organism>
<evidence type="ECO:0000313" key="2">
    <source>
        <dbReference type="EMBL" id="CEN36387.1"/>
    </source>
</evidence>
<dbReference type="AlphaFoldDB" id="A0A0B7HEQ5"/>
<dbReference type="EMBL" id="CDOE01000063">
    <property type="protein sequence ID" value="CEN36387.1"/>
    <property type="molecule type" value="Genomic_DNA"/>
</dbReference>
<proteinExistence type="predicted"/>